<dbReference type="PROSITE" id="PS50206">
    <property type="entry name" value="RHODANESE_3"/>
    <property type="match status" value="1"/>
</dbReference>
<dbReference type="InterPro" id="IPR036873">
    <property type="entry name" value="Rhodanese-like_dom_sf"/>
</dbReference>
<dbReference type="GO" id="GO:0016740">
    <property type="term" value="F:transferase activity"/>
    <property type="evidence" value="ECO:0007669"/>
    <property type="project" value="UniProtKB-KW"/>
</dbReference>
<dbReference type="PANTHER" id="PTHR43031">
    <property type="entry name" value="FAD-DEPENDENT OXIDOREDUCTASE"/>
    <property type="match status" value="1"/>
</dbReference>
<dbReference type="Gene3D" id="3.40.250.10">
    <property type="entry name" value="Rhodanese-like domain"/>
    <property type="match status" value="1"/>
</dbReference>
<proteinExistence type="predicted"/>
<dbReference type="SMART" id="SM00450">
    <property type="entry name" value="RHOD"/>
    <property type="match status" value="1"/>
</dbReference>
<sequence>MKTIDREQLKRMNEEHHEDFILINVLPREVFNKRHIRTSINIPVGSDDFAEQVDRVAGGKDRKIVVYCANFDCDASRKAAAKLDNTGFTDVLDYEGGTQDWFEQKKAA</sequence>
<dbReference type="EMBL" id="FOAA01000001">
    <property type="protein sequence ID" value="SEK34829.1"/>
    <property type="molecule type" value="Genomic_DNA"/>
</dbReference>
<feature type="domain" description="Rhodanese" evidence="1">
    <location>
        <begin position="16"/>
        <end position="106"/>
    </location>
</feature>
<dbReference type="CDD" id="cd00158">
    <property type="entry name" value="RHOD"/>
    <property type="match status" value="1"/>
</dbReference>
<name>A0A1H7G9L0_9GAMM</name>
<dbReference type="PANTHER" id="PTHR43031:SF7">
    <property type="entry name" value="NITRIC OXIDE REDUCTASE FLRD-NAD(+) REDUCTASE"/>
    <property type="match status" value="1"/>
</dbReference>
<accession>A0A1H7G9L0</accession>
<dbReference type="Proteomes" id="UP000199256">
    <property type="component" value="Unassembled WGS sequence"/>
</dbReference>
<evidence type="ECO:0000259" key="1">
    <source>
        <dbReference type="PROSITE" id="PS50206"/>
    </source>
</evidence>
<evidence type="ECO:0000313" key="3">
    <source>
        <dbReference type="Proteomes" id="UP000199256"/>
    </source>
</evidence>
<keyword evidence="2" id="KW-0808">Transferase</keyword>
<dbReference type="OrthoDB" id="176845at2"/>
<organism evidence="2 3">
    <name type="scientific">Ectothiorhodospira marina</name>
    <dbReference type="NCBI Taxonomy" id="1396821"/>
    <lineage>
        <taxon>Bacteria</taxon>
        <taxon>Pseudomonadati</taxon>
        <taxon>Pseudomonadota</taxon>
        <taxon>Gammaproteobacteria</taxon>
        <taxon>Chromatiales</taxon>
        <taxon>Ectothiorhodospiraceae</taxon>
        <taxon>Ectothiorhodospira</taxon>
    </lineage>
</organism>
<dbReference type="RefSeq" id="WP_090250322.1">
    <property type="nucleotide sequence ID" value="NZ_FOAA01000001.1"/>
</dbReference>
<dbReference type="InterPro" id="IPR001763">
    <property type="entry name" value="Rhodanese-like_dom"/>
</dbReference>
<evidence type="ECO:0000313" key="2">
    <source>
        <dbReference type="EMBL" id="SEK34829.1"/>
    </source>
</evidence>
<protein>
    <submittedName>
        <fullName evidence="2">Rhodanese-related sulfurtransferase</fullName>
    </submittedName>
</protein>
<gene>
    <name evidence="2" type="ORF">SAMN05444515_101476</name>
</gene>
<reference evidence="3" key="1">
    <citation type="submission" date="2016-10" db="EMBL/GenBank/DDBJ databases">
        <authorList>
            <person name="Varghese N."/>
            <person name="Submissions S."/>
        </authorList>
    </citation>
    <scope>NUCLEOTIDE SEQUENCE [LARGE SCALE GENOMIC DNA]</scope>
    <source>
        <strain evidence="3">DSM 241</strain>
    </source>
</reference>
<dbReference type="Pfam" id="PF00581">
    <property type="entry name" value="Rhodanese"/>
    <property type="match status" value="1"/>
</dbReference>
<keyword evidence="3" id="KW-1185">Reference proteome</keyword>
<dbReference type="InterPro" id="IPR050229">
    <property type="entry name" value="GlpE_sulfurtransferase"/>
</dbReference>
<dbReference type="AlphaFoldDB" id="A0A1H7G9L0"/>
<dbReference type="SUPFAM" id="SSF52821">
    <property type="entry name" value="Rhodanese/Cell cycle control phosphatase"/>
    <property type="match status" value="1"/>
</dbReference>
<dbReference type="STRING" id="1396821.SAMN05444515_101476"/>